<keyword evidence="3" id="KW-1185">Reference proteome</keyword>
<evidence type="ECO:0000313" key="1">
    <source>
        <dbReference type="EMBL" id="AKH39142.1"/>
    </source>
</evidence>
<reference evidence="3" key="1">
    <citation type="submission" date="2015-05" db="EMBL/GenBank/DDBJ databases">
        <title>Draft genome of Nitrosomonas communis strain Nm2.</title>
        <authorList>
            <person name="Kozlowski J.A."/>
            <person name="Kits K.D."/>
            <person name="Stein L.Y."/>
        </authorList>
    </citation>
    <scope>NUCLEOTIDE SEQUENCE [LARGE SCALE GENOMIC DNA]</scope>
    <source>
        <strain evidence="3">Nm2</strain>
    </source>
</reference>
<protein>
    <submittedName>
        <fullName evidence="1">Uncharacterized protein</fullName>
    </submittedName>
</protein>
<name>A0A0F7KJY2_9PROT</name>
<evidence type="ECO:0000313" key="3">
    <source>
        <dbReference type="Proteomes" id="UP000034156"/>
    </source>
</evidence>
<accession>A0A0F7KJY2</accession>
<dbReference type="RefSeq" id="WP_046851166.1">
    <property type="nucleotide sequence ID" value="NZ_CP011451.1"/>
</dbReference>
<dbReference type="EMBL" id="VNHT01000010">
    <property type="protein sequence ID" value="TYP91287.1"/>
    <property type="molecule type" value="Genomic_DNA"/>
</dbReference>
<dbReference type="Proteomes" id="UP000324176">
    <property type="component" value="Unassembled WGS sequence"/>
</dbReference>
<evidence type="ECO:0000313" key="4">
    <source>
        <dbReference type="Proteomes" id="UP000324176"/>
    </source>
</evidence>
<dbReference type="Proteomes" id="UP000034156">
    <property type="component" value="Chromosome"/>
</dbReference>
<organism evidence="1 3">
    <name type="scientific">Nitrosomonas communis</name>
    <dbReference type="NCBI Taxonomy" id="44574"/>
    <lineage>
        <taxon>Bacteria</taxon>
        <taxon>Pseudomonadati</taxon>
        <taxon>Pseudomonadota</taxon>
        <taxon>Betaproteobacteria</taxon>
        <taxon>Nitrosomonadales</taxon>
        <taxon>Nitrosomonadaceae</taxon>
        <taxon>Nitrosomonas</taxon>
    </lineage>
</organism>
<reference evidence="1 3" key="2">
    <citation type="journal article" date="2016" name="Genome Announc.">
        <title>Genome Sequence of Nitrosomonas communis Strain Nm2, a Mesophilic Ammonia-Oxidizing Bacterium Isolated from Mediterranean Soil.</title>
        <authorList>
            <person name="Kozlowski J.A."/>
            <person name="Kits K.D."/>
            <person name="Stein L.Y."/>
        </authorList>
    </citation>
    <scope>NUCLEOTIDE SEQUENCE [LARGE SCALE GENOMIC DNA]</scope>
    <source>
        <strain evidence="1 3">Nm2</strain>
    </source>
</reference>
<evidence type="ECO:0000313" key="2">
    <source>
        <dbReference type="EMBL" id="TYP91287.1"/>
    </source>
</evidence>
<dbReference type="KEGG" id="nco:AAW31_17065"/>
<dbReference type="PATRIC" id="fig|44574.3.peg.4110"/>
<dbReference type="AlphaFoldDB" id="A0A0F7KJY2"/>
<reference evidence="2 4" key="3">
    <citation type="submission" date="2019-07" db="EMBL/GenBank/DDBJ databases">
        <title>Active sludge and wastewater microbial communities from Klosterneuburg, Austria.</title>
        <authorList>
            <person name="Wagner M."/>
        </authorList>
    </citation>
    <scope>NUCLEOTIDE SEQUENCE [LARGE SCALE GENOMIC DNA]</scope>
    <source>
        <strain evidence="2 4">Nm2</strain>
    </source>
</reference>
<dbReference type="EMBL" id="CP011451">
    <property type="protein sequence ID" value="AKH39142.1"/>
    <property type="molecule type" value="Genomic_DNA"/>
</dbReference>
<sequence>MSEWIKFNGSEQQKKHLEHLSDERMKSLSNNLEKFSAALNKHILTMEEATKNIQEAGKKMGIFLSKS</sequence>
<gene>
    <name evidence="1" type="ORF">AAW31_17065</name>
    <name evidence="2" type="ORF">BCL69_101058</name>
</gene>
<proteinExistence type="predicted"/>